<dbReference type="Proteomes" id="UP001162501">
    <property type="component" value="Chromosome 12"/>
</dbReference>
<reference evidence="1" key="1">
    <citation type="submission" date="2023-05" db="EMBL/GenBank/DDBJ databases">
        <authorList>
            <consortium name="ELIXIR-Norway"/>
        </authorList>
    </citation>
    <scope>NUCLEOTIDE SEQUENCE</scope>
</reference>
<proteinExistence type="predicted"/>
<name>A0AC59YBB0_RANTA</name>
<organism evidence="1 2">
    <name type="scientific">Rangifer tarandus platyrhynchus</name>
    <name type="common">Svalbard reindeer</name>
    <dbReference type="NCBI Taxonomy" id="3082113"/>
    <lineage>
        <taxon>Eukaryota</taxon>
        <taxon>Metazoa</taxon>
        <taxon>Chordata</taxon>
        <taxon>Craniata</taxon>
        <taxon>Vertebrata</taxon>
        <taxon>Euteleostomi</taxon>
        <taxon>Mammalia</taxon>
        <taxon>Eutheria</taxon>
        <taxon>Laurasiatheria</taxon>
        <taxon>Artiodactyla</taxon>
        <taxon>Ruminantia</taxon>
        <taxon>Pecora</taxon>
        <taxon>Cervidae</taxon>
        <taxon>Odocoileinae</taxon>
        <taxon>Rangifer</taxon>
    </lineage>
</organism>
<protein>
    <submittedName>
        <fullName evidence="1">Uncharacterized protein</fullName>
    </submittedName>
</protein>
<evidence type="ECO:0000313" key="1">
    <source>
        <dbReference type="EMBL" id="CAM9550856.1"/>
    </source>
</evidence>
<reference evidence="1" key="2">
    <citation type="submission" date="2025-03" db="EMBL/GenBank/DDBJ databases">
        <authorList>
            <consortium name="ELIXIR-Norway"/>
            <consortium name="Elixir Norway"/>
        </authorList>
    </citation>
    <scope>NUCLEOTIDE SEQUENCE</scope>
</reference>
<gene>
    <name evidence="1" type="ORF">MRATA1EN22A_LOCUS4108</name>
</gene>
<dbReference type="EMBL" id="OX596096">
    <property type="protein sequence ID" value="CAM9550856.1"/>
    <property type="molecule type" value="Genomic_DNA"/>
</dbReference>
<sequence length="78" mass="8708">MSWLLYDEFRGQVLASCDIITPKYTAPEYWLPTGSRASASADGAWFLLPVSLLGAVPPGWGHLDAWPALWLWLVWECG</sequence>
<accession>A0AC59YBB0</accession>
<evidence type="ECO:0000313" key="2">
    <source>
        <dbReference type="Proteomes" id="UP001162501"/>
    </source>
</evidence>